<dbReference type="Proteomes" id="UP000553706">
    <property type="component" value="Unassembled WGS sequence"/>
</dbReference>
<evidence type="ECO:0000313" key="5">
    <source>
        <dbReference type="Proteomes" id="UP000553706"/>
    </source>
</evidence>
<keyword evidence="2" id="KW-0812">Transmembrane</keyword>
<evidence type="ECO:0000313" key="4">
    <source>
        <dbReference type="EMBL" id="MBB5371816.1"/>
    </source>
</evidence>
<sequence length="234" mass="23829">MQDPDDDFLYQPHRERGERLDPALRRMVLGAGGVTLLVIVVALGWSGLRTGGFGPPPVVNPPDVPLRVAPQSPGGLEVPGADVPIMSGQTAPQGTPQLAPTSQAPAVAELDQAAGLNQPPQPAPSAPVRPTAAAPTPAPQAASPPVPAPAKPGGPADVQLAATPDEPSAAATWASLQRKYPDLLGNKKPVIIPAVVNGKSVWRLRVSGFASADEAKSFCAQLTAKGAQCAVAAF</sequence>
<evidence type="ECO:0000259" key="3">
    <source>
        <dbReference type="PROSITE" id="PS51724"/>
    </source>
</evidence>
<dbReference type="SUPFAM" id="SSF110997">
    <property type="entry name" value="Sporulation related repeat"/>
    <property type="match status" value="1"/>
</dbReference>
<accession>A0A840V7T9</accession>
<dbReference type="PROSITE" id="PS51724">
    <property type="entry name" value="SPOR"/>
    <property type="match status" value="1"/>
</dbReference>
<feature type="region of interest" description="Disordered" evidence="1">
    <location>
        <begin position="70"/>
        <end position="103"/>
    </location>
</feature>
<feature type="domain" description="SPOR" evidence="3">
    <location>
        <begin position="150"/>
        <end position="234"/>
    </location>
</feature>
<dbReference type="InterPro" id="IPR007730">
    <property type="entry name" value="SPOR-like_dom"/>
</dbReference>
<evidence type="ECO:0000256" key="1">
    <source>
        <dbReference type="SAM" id="MobiDB-lite"/>
    </source>
</evidence>
<keyword evidence="2" id="KW-1133">Transmembrane helix</keyword>
<reference evidence="4 5" key="1">
    <citation type="submission" date="2020-08" db="EMBL/GenBank/DDBJ databases">
        <title>Genomic Encyclopedia of Type Strains, Phase IV (KMG-IV): sequencing the most valuable type-strain genomes for metagenomic binning, comparative biology and taxonomic classification.</title>
        <authorList>
            <person name="Goeker M."/>
        </authorList>
    </citation>
    <scope>NUCLEOTIDE SEQUENCE [LARGE SCALE GENOMIC DNA]</scope>
    <source>
        <strain evidence="4 5">DSM 27026</strain>
    </source>
</reference>
<gene>
    <name evidence="4" type="ORF">HNP71_000040</name>
</gene>
<dbReference type="GO" id="GO:0042834">
    <property type="term" value="F:peptidoglycan binding"/>
    <property type="evidence" value="ECO:0007669"/>
    <property type="project" value="InterPro"/>
</dbReference>
<dbReference type="RefSeq" id="WP_183264843.1">
    <property type="nucleotide sequence ID" value="NZ_JACHFJ010000001.1"/>
</dbReference>
<keyword evidence="2" id="KW-0472">Membrane</keyword>
<protein>
    <recommendedName>
        <fullName evidence="3">SPOR domain-containing protein</fullName>
    </recommendedName>
</protein>
<dbReference type="EMBL" id="JACHFJ010000001">
    <property type="protein sequence ID" value="MBB5371816.1"/>
    <property type="molecule type" value="Genomic_DNA"/>
</dbReference>
<dbReference type="AlphaFoldDB" id="A0A840V7T9"/>
<keyword evidence="5" id="KW-1185">Reference proteome</keyword>
<dbReference type="Pfam" id="PF05036">
    <property type="entry name" value="SPOR"/>
    <property type="match status" value="1"/>
</dbReference>
<evidence type="ECO:0000256" key="2">
    <source>
        <dbReference type="SAM" id="Phobius"/>
    </source>
</evidence>
<organism evidence="4 5">
    <name type="scientific">Acidocella aromatica</name>
    <dbReference type="NCBI Taxonomy" id="1303579"/>
    <lineage>
        <taxon>Bacteria</taxon>
        <taxon>Pseudomonadati</taxon>
        <taxon>Pseudomonadota</taxon>
        <taxon>Alphaproteobacteria</taxon>
        <taxon>Acetobacterales</taxon>
        <taxon>Acidocellaceae</taxon>
        <taxon>Acidocella</taxon>
    </lineage>
</organism>
<feature type="compositionally biased region" description="Pro residues" evidence="1">
    <location>
        <begin position="136"/>
        <end position="152"/>
    </location>
</feature>
<feature type="compositionally biased region" description="Polar residues" evidence="1">
    <location>
        <begin position="87"/>
        <end position="103"/>
    </location>
</feature>
<feature type="region of interest" description="Disordered" evidence="1">
    <location>
        <begin position="115"/>
        <end position="166"/>
    </location>
</feature>
<feature type="transmembrane region" description="Helical" evidence="2">
    <location>
        <begin position="28"/>
        <end position="48"/>
    </location>
</feature>
<comment type="caution">
    <text evidence="4">The sequence shown here is derived from an EMBL/GenBank/DDBJ whole genome shotgun (WGS) entry which is preliminary data.</text>
</comment>
<proteinExistence type="predicted"/>
<dbReference type="InterPro" id="IPR036680">
    <property type="entry name" value="SPOR-like_sf"/>
</dbReference>
<dbReference type="Gene3D" id="3.30.70.1070">
    <property type="entry name" value="Sporulation related repeat"/>
    <property type="match status" value="1"/>
</dbReference>
<name>A0A840V7T9_9PROT</name>